<keyword evidence="1" id="KW-0059">Arsenical resistance</keyword>
<proteinExistence type="predicted"/>
<accession>A0A255XZF3</accession>
<protein>
    <submittedName>
        <fullName evidence="3">Low molecular weight phosphatase family protein</fullName>
    </submittedName>
</protein>
<feature type="domain" description="Phosphotyrosine protein phosphatase I" evidence="2">
    <location>
        <begin position="13"/>
        <end position="145"/>
    </location>
</feature>
<evidence type="ECO:0000256" key="1">
    <source>
        <dbReference type="ARBA" id="ARBA00022849"/>
    </source>
</evidence>
<evidence type="ECO:0000313" key="3">
    <source>
        <dbReference type="EMBL" id="OYQ21610.1"/>
    </source>
</evidence>
<comment type="caution">
    <text evidence="3">The sequence shown here is derived from an EMBL/GenBank/DDBJ whole genome shotgun (WGS) entry which is preliminary data.</text>
</comment>
<dbReference type="InterPro" id="IPR036196">
    <property type="entry name" value="Ptyr_pPase_sf"/>
</dbReference>
<dbReference type="PANTHER" id="PTHR43428:SF1">
    <property type="entry name" value="ARSENATE REDUCTASE"/>
    <property type="match status" value="1"/>
</dbReference>
<organism evidence="3 4">
    <name type="scientific">Elstera cyanobacteriorum</name>
    <dbReference type="NCBI Taxonomy" id="2022747"/>
    <lineage>
        <taxon>Bacteria</taxon>
        <taxon>Pseudomonadati</taxon>
        <taxon>Pseudomonadota</taxon>
        <taxon>Alphaproteobacteria</taxon>
        <taxon>Rhodospirillales</taxon>
        <taxon>Rhodospirillaceae</taxon>
        <taxon>Elstera</taxon>
    </lineage>
</organism>
<sequence length="147" mass="16676">MPPGLLDRPRLPSSVLFMCTHNAVRSPMAMGLMRQSHGRKVYVASAGVREGETDGFVIAVMQELGADLRRHYPTLLEDLEDTNFDLIITLSPEAHHRALELTRTQSVEVEYWPTEDPSVAEGSREERLAAYRMVRDRLADRIADRFP</sequence>
<dbReference type="PANTHER" id="PTHR43428">
    <property type="entry name" value="ARSENATE REDUCTASE"/>
    <property type="match status" value="1"/>
</dbReference>
<dbReference type="EMBL" id="NOXS01000021">
    <property type="protein sequence ID" value="OYQ21610.1"/>
    <property type="molecule type" value="Genomic_DNA"/>
</dbReference>
<keyword evidence="4" id="KW-1185">Reference proteome</keyword>
<dbReference type="AlphaFoldDB" id="A0A255XZF3"/>
<dbReference type="OrthoDB" id="9799372at2"/>
<dbReference type="Proteomes" id="UP000216361">
    <property type="component" value="Unassembled WGS sequence"/>
</dbReference>
<evidence type="ECO:0000259" key="2">
    <source>
        <dbReference type="SMART" id="SM00226"/>
    </source>
</evidence>
<gene>
    <name evidence="3" type="ORF">CHR90_01785</name>
</gene>
<name>A0A255XZF3_9PROT</name>
<evidence type="ECO:0000313" key="4">
    <source>
        <dbReference type="Proteomes" id="UP000216361"/>
    </source>
</evidence>
<dbReference type="Gene3D" id="3.40.50.2300">
    <property type="match status" value="1"/>
</dbReference>
<dbReference type="CDD" id="cd16345">
    <property type="entry name" value="LMWP_ArsC"/>
    <property type="match status" value="1"/>
</dbReference>
<dbReference type="SUPFAM" id="SSF52788">
    <property type="entry name" value="Phosphotyrosine protein phosphatases I"/>
    <property type="match status" value="1"/>
</dbReference>
<reference evidence="3 4" key="1">
    <citation type="submission" date="2017-07" db="EMBL/GenBank/DDBJ databases">
        <title>Elstera cyanobacteriorum sp. nov., a novel bacterium isolated from cyanobacterial aggregates in a eutrophic lake.</title>
        <authorList>
            <person name="Cai H."/>
        </authorList>
    </citation>
    <scope>NUCLEOTIDE SEQUENCE [LARGE SCALE GENOMIC DNA]</scope>
    <source>
        <strain evidence="3 4">TH019</strain>
    </source>
</reference>
<dbReference type="InterPro" id="IPR023485">
    <property type="entry name" value="Ptyr_pPase"/>
</dbReference>
<dbReference type="GO" id="GO:0046685">
    <property type="term" value="P:response to arsenic-containing substance"/>
    <property type="evidence" value="ECO:0007669"/>
    <property type="project" value="UniProtKB-KW"/>
</dbReference>
<dbReference type="SMART" id="SM00226">
    <property type="entry name" value="LMWPc"/>
    <property type="match status" value="1"/>
</dbReference>
<dbReference type="RefSeq" id="WP_094407126.1">
    <property type="nucleotide sequence ID" value="NZ_BMJZ01000010.1"/>
</dbReference>
<dbReference type="Pfam" id="PF01451">
    <property type="entry name" value="LMWPc"/>
    <property type="match status" value="1"/>
</dbReference>